<keyword evidence="5 13" id="KW-0874">Quinone</keyword>
<dbReference type="SUPFAM" id="SSF50692">
    <property type="entry name" value="ADC-like"/>
    <property type="match status" value="1"/>
</dbReference>
<dbReference type="InterPro" id="IPR019574">
    <property type="entry name" value="NADH_UbQ_OxRdtase_Gsu_4Fe4S-bd"/>
</dbReference>
<dbReference type="Pfam" id="PF01568">
    <property type="entry name" value="Molydop_binding"/>
    <property type="match status" value="1"/>
</dbReference>
<comment type="catalytic activity">
    <reaction evidence="12 13">
        <text>a quinone + NADH + 5 H(+)(in) = a quinol + NAD(+) + 4 H(+)(out)</text>
        <dbReference type="Rhea" id="RHEA:57888"/>
        <dbReference type="ChEBI" id="CHEBI:15378"/>
        <dbReference type="ChEBI" id="CHEBI:24646"/>
        <dbReference type="ChEBI" id="CHEBI:57540"/>
        <dbReference type="ChEBI" id="CHEBI:57945"/>
        <dbReference type="ChEBI" id="CHEBI:132124"/>
    </reaction>
</comment>
<dbReference type="Pfam" id="PF22151">
    <property type="entry name" value="Fer4_NDSU1"/>
    <property type="match status" value="1"/>
</dbReference>
<evidence type="ECO:0000259" key="14">
    <source>
        <dbReference type="PROSITE" id="PS51085"/>
    </source>
</evidence>
<organism evidence="17 18">
    <name type="scientific">Ectothiorhodosinus mongolicus</name>
    <dbReference type="NCBI Taxonomy" id="233100"/>
    <lineage>
        <taxon>Bacteria</taxon>
        <taxon>Pseudomonadati</taxon>
        <taxon>Pseudomonadota</taxon>
        <taxon>Gammaproteobacteria</taxon>
        <taxon>Chromatiales</taxon>
        <taxon>Ectothiorhodospiraceae</taxon>
        <taxon>Ectothiorhodosinus</taxon>
    </lineage>
</organism>
<dbReference type="GO" id="GO:0048038">
    <property type="term" value="F:quinone binding"/>
    <property type="evidence" value="ECO:0007669"/>
    <property type="project" value="UniProtKB-UniRule"/>
</dbReference>
<dbReference type="Gene3D" id="3.10.20.740">
    <property type="match status" value="1"/>
</dbReference>
<dbReference type="Gene3D" id="2.40.40.20">
    <property type="match status" value="1"/>
</dbReference>
<evidence type="ECO:0000256" key="6">
    <source>
        <dbReference type="ARBA" id="ARBA00022723"/>
    </source>
</evidence>
<dbReference type="InterPro" id="IPR006963">
    <property type="entry name" value="Mopterin_OxRdtase_4Fe-4S_dom"/>
</dbReference>
<dbReference type="CDD" id="cd00207">
    <property type="entry name" value="fer2"/>
    <property type="match status" value="1"/>
</dbReference>
<evidence type="ECO:0000256" key="2">
    <source>
        <dbReference type="ARBA" id="ARBA00005404"/>
    </source>
</evidence>
<evidence type="ECO:0000256" key="13">
    <source>
        <dbReference type="RuleBase" id="RU003525"/>
    </source>
</evidence>
<dbReference type="SUPFAM" id="SSF54862">
    <property type="entry name" value="4Fe-4S ferredoxins"/>
    <property type="match status" value="1"/>
</dbReference>
<dbReference type="InterPro" id="IPR010228">
    <property type="entry name" value="NADH_UbQ_OxRdtase_Gsu"/>
</dbReference>
<evidence type="ECO:0000256" key="9">
    <source>
        <dbReference type="ARBA" id="ARBA00023014"/>
    </source>
</evidence>
<evidence type="ECO:0000256" key="1">
    <source>
        <dbReference type="ARBA" id="ARBA00001966"/>
    </source>
</evidence>
<dbReference type="EC" id="7.1.1.-" evidence="13"/>
<dbReference type="STRING" id="233100.SAMN05216526_0519"/>
<reference evidence="17 18" key="1">
    <citation type="submission" date="2017-01" db="EMBL/GenBank/DDBJ databases">
        <authorList>
            <person name="Mah S.A."/>
            <person name="Swanson W.J."/>
            <person name="Moy G.W."/>
            <person name="Vacquier V.D."/>
        </authorList>
    </citation>
    <scope>NUCLEOTIDE SEQUENCE [LARGE SCALE GENOMIC DNA]</scope>
    <source>
        <strain evidence="17 18">M9</strain>
    </source>
</reference>
<name>A0A1R3VNW0_9GAMM</name>
<dbReference type="InterPro" id="IPR009010">
    <property type="entry name" value="Asp_de-COase-like_dom_sf"/>
</dbReference>
<dbReference type="InterPro" id="IPR006656">
    <property type="entry name" value="Mopterin_OxRdtase"/>
</dbReference>
<dbReference type="Gene3D" id="3.30.200.210">
    <property type="match status" value="1"/>
</dbReference>
<dbReference type="InterPro" id="IPR054351">
    <property type="entry name" value="NADH_UbQ_OxRdtase_ferredoxin"/>
</dbReference>
<keyword evidence="9 13" id="KW-0411">Iron-sulfur</keyword>
<keyword evidence="4 13" id="KW-0001">2Fe-2S</keyword>
<dbReference type="RefSeq" id="WP_076754658.1">
    <property type="nucleotide sequence ID" value="NZ_CP023018.1"/>
</dbReference>
<dbReference type="AlphaFoldDB" id="A0A1R3VNW0"/>
<dbReference type="CDD" id="cd02775">
    <property type="entry name" value="MopB_CT"/>
    <property type="match status" value="1"/>
</dbReference>
<dbReference type="PROSITE" id="PS51839">
    <property type="entry name" value="4FE4S_HC3"/>
    <property type="match status" value="1"/>
</dbReference>
<evidence type="ECO:0000256" key="3">
    <source>
        <dbReference type="ARBA" id="ARBA00022485"/>
    </source>
</evidence>
<feature type="domain" description="4Fe-4S His(Cys)3-ligated-type" evidence="16">
    <location>
        <begin position="82"/>
        <end position="121"/>
    </location>
</feature>
<dbReference type="Pfam" id="PF00384">
    <property type="entry name" value="Molybdopterin"/>
    <property type="match status" value="1"/>
</dbReference>
<evidence type="ECO:0000256" key="11">
    <source>
        <dbReference type="ARBA" id="ARBA00026021"/>
    </source>
</evidence>
<keyword evidence="18" id="KW-1185">Reference proteome</keyword>
<dbReference type="EMBL" id="FTPK01000001">
    <property type="protein sequence ID" value="SIT66222.1"/>
    <property type="molecule type" value="Genomic_DNA"/>
</dbReference>
<dbReference type="InterPro" id="IPR036010">
    <property type="entry name" value="2Fe-2S_ferredoxin-like_sf"/>
</dbReference>
<dbReference type="FunFam" id="3.10.20.740:FF:000001">
    <property type="entry name" value="NADH-quinone oxidoreductase subunit G"/>
    <property type="match status" value="1"/>
</dbReference>
<evidence type="ECO:0000256" key="10">
    <source>
        <dbReference type="ARBA" id="ARBA00023027"/>
    </source>
</evidence>
<keyword evidence="8 13" id="KW-0408">Iron</keyword>
<dbReference type="GO" id="GO:0042773">
    <property type="term" value="P:ATP synthesis coupled electron transport"/>
    <property type="evidence" value="ECO:0007669"/>
    <property type="project" value="InterPro"/>
</dbReference>
<feature type="domain" description="2Fe-2S ferredoxin-type" evidence="14">
    <location>
        <begin position="4"/>
        <end position="82"/>
    </location>
</feature>
<evidence type="ECO:0000259" key="16">
    <source>
        <dbReference type="PROSITE" id="PS51839"/>
    </source>
</evidence>
<evidence type="ECO:0000256" key="8">
    <source>
        <dbReference type="ARBA" id="ARBA00023004"/>
    </source>
</evidence>
<keyword evidence="3 13" id="KW-0004">4Fe-4S</keyword>
<dbReference type="Gene3D" id="3.30.70.20">
    <property type="match status" value="1"/>
</dbReference>
<dbReference type="Pfam" id="PF10588">
    <property type="entry name" value="NADH-G_4Fe-4S_3"/>
    <property type="match status" value="1"/>
</dbReference>
<dbReference type="PROSITE" id="PS51669">
    <property type="entry name" value="4FE4S_MOW_BIS_MGD"/>
    <property type="match status" value="1"/>
</dbReference>
<comment type="function">
    <text evidence="13">NDH-1 shuttles electrons from NADH, via FMN and iron-sulfur (Fe-S) centers, to quinones in the respiratory chain. Couples the redox reaction to proton translocation (for every two electrons transferred, four hydrogen ions are translocated across the cytoplasmic membrane), and thus conserves the redox energy in a proton gradient.</text>
</comment>
<dbReference type="GO" id="GO:1990204">
    <property type="term" value="C:oxidoreductase complex"/>
    <property type="evidence" value="ECO:0007669"/>
    <property type="project" value="UniProtKB-ARBA"/>
</dbReference>
<dbReference type="InterPro" id="IPR001041">
    <property type="entry name" value="2Fe-2S_ferredoxin-type"/>
</dbReference>
<dbReference type="OrthoDB" id="9810782at2"/>
<sequence length="791" mass="85493">MSEDLVSFEVNGIPLQAPRGSMLIRATDAAGIRIPRFCYHDKLSVAANCRMCLVEVENAPKPMPACALPVAEGMKVYTQSPKAVSGQKATMEFLLINHPLDCPICDQGGECELQDVAMGYGEDVSRYSEAKRVVKDKDIGPLISTEMTRCIHCTRCVRFGEEVAGMRELGATGRGENMEIGTFIAKSVVSELSGNVIDLCPVGALTAKPSRFTYRSWELMQHATVAPHDGVGANIFLHSYNKNIMRVVPRHNEAVNETWIADRDRFSYTALGAADRLTRPMIRDNGQWLETDWQTALTRVVERLRGCAPEQVGALLSPSSTLEEFYLAQSWLRGLGIQQIDHRLRQTDFSDQHLAPLFPWLGASIESVERAGSCLLIGSNIRKDQPMLAHRLRKAALAGAVVMSLDVRDYDFHFPLAGQSLNTPQGMLQRLASLVKAALGRKKAPEQLAGLLTDAKADAEAKAWVAHLKKQTPAHIFLGVQAHTQAHFAELRALAALLAELTGAQLGYLPEGGNAAGAWLAGAIPHRFAAGVENKKPGSTPDQWLRPGLQACFLFNVEPHLDYANAPAAVAALKDAFVVAASTFADDELKAVADVLLPIASFAETGGTYVNLEGRWQSVKGAVPPPGEARPGWKVFRVLGNMSGLKDFEQVSVEQVRDTIKAELAAAGIDGFDNALNFDAVQPREIDSHAGLQQVSAVGMYAVDGLLRRAGPLQHTEETVGNRSLRMHPDDAKPLGLEAGQTVQLERDGQSVQLPVSLDPGMALGCIWVPVGIRQTAALGGLCGPLTVSKV</sequence>
<gene>
    <name evidence="17" type="ORF">SAMN05216526_0519</name>
</gene>
<evidence type="ECO:0000256" key="5">
    <source>
        <dbReference type="ARBA" id="ARBA00022719"/>
    </source>
</evidence>
<keyword evidence="6 13" id="KW-0479">Metal-binding</keyword>
<dbReference type="FunFam" id="3.30.70.20:FF:000002">
    <property type="entry name" value="NADH-ubiquinone oxidoreductase 75 kDa subunit"/>
    <property type="match status" value="1"/>
</dbReference>
<comment type="similarity">
    <text evidence="2 13">Belongs to the complex I 75 kDa subunit family.</text>
</comment>
<keyword evidence="7 13" id="KW-1278">Translocase</keyword>
<dbReference type="Gene3D" id="3.40.50.740">
    <property type="match status" value="1"/>
</dbReference>
<dbReference type="GO" id="GO:0046872">
    <property type="term" value="F:metal ion binding"/>
    <property type="evidence" value="ECO:0007669"/>
    <property type="project" value="UniProtKB-UniRule"/>
</dbReference>
<dbReference type="PANTHER" id="PTHR43105:SF13">
    <property type="entry name" value="NADH-UBIQUINONE OXIDOREDUCTASE 75 KDA SUBUNIT, MITOCHONDRIAL"/>
    <property type="match status" value="1"/>
</dbReference>
<dbReference type="PROSITE" id="PS00642">
    <property type="entry name" value="COMPLEX1_75K_2"/>
    <property type="match status" value="1"/>
</dbReference>
<dbReference type="PROSITE" id="PS00641">
    <property type="entry name" value="COMPLEX1_75K_1"/>
    <property type="match status" value="1"/>
</dbReference>
<evidence type="ECO:0000256" key="4">
    <source>
        <dbReference type="ARBA" id="ARBA00022714"/>
    </source>
</evidence>
<evidence type="ECO:0000256" key="12">
    <source>
        <dbReference type="ARBA" id="ARBA00047712"/>
    </source>
</evidence>
<dbReference type="GO" id="GO:0008137">
    <property type="term" value="F:NADH dehydrogenase (ubiquinone) activity"/>
    <property type="evidence" value="ECO:0007669"/>
    <property type="project" value="UniProtKB-UniRule"/>
</dbReference>
<dbReference type="NCBIfam" id="TIGR01973">
    <property type="entry name" value="NuoG"/>
    <property type="match status" value="1"/>
</dbReference>
<dbReference type="Pfam" id="PF22117">
    <property type="entry name" value="Fer4_Nqo3"/>
    <property type="match status" value="1"/>
</dbReference>
<evidence type="ECO:0000313" key="18">
    <source>
        <dbReference type="Proteomes" id="UP000223759"/>
    </source>
</evidence>
<keyword evidence="10 13" id="KW-0520">NAD</keyword>
<evidence type="ECO:0000256" key="7">
    <source>
        <dbReference type="ARBA" id="ARBA00022967"/>
    </source>
</evidence>
<dbReference type="GO" id="GO:0051537">
    <property type="term" value="F:2 iron, 2 sulfur cluster binding"/>
    <property type="evidence" value="ECO:0007669"/>
    <property type="project" value="UniProtKB-UniRule"/>
</dbReference>
<comment type="cofactor">
    <cofactor evidence="1 13">
        <name>[4Fe-4S] cluster</name>
        <dbReference type="ChEBI" id="CHEBI:49883"/>
    </cofactor>
</comment>
<dbReference type="InterPro" id="IPR000283">
    <property type="entry name" value="NADH_UbQ_OxRdtase_75kDa_su_CS"/>
</dbReference>
<dbReference type="Pfam" id="PF13510">
    <property type="entry name" value="Fer2_4"/>
    <property type="match status" value="1"/>
</dbReference>
<dbReference type="PROSITE" id="PS00643">
    <property type="entry name" value="COMPLEX1_75K_3"/>
    <property type="match status" value="1"/>
</dbReference>
<proteinExistence type="inferred from homology"/>
<dbReference type="GO" id="GO:0016651">
    <property type="term" value="F:oxidoreductase activity, acting on NAD(P)H"/>
    <property type="evidence" value="ECO:0007669"/>
    <property type="project" value="InterPro"/>
</dbReference>
<dbReference type="Proteomes" id="UP000223759">
    <property type="component" value="Unassembled WGS sequence"/>
</dbReference>
<feature type="domain" description="4Fe-4S Mo/W bis-MGD-type" evidence="15">
    <location>
        <begin position="219"/>
        <end position="275"/>
    </location>
</feature>
<comment type="cofactor">
    <cofactor evidence="13">
        <name>[2Fe-2S] cluster</name>
        <dbReference type="ChEBI" id="CHEBI:190135"/>
    </cofactor>
    <text evidence="13">Binds 1 [2Fe-2S] cluster per subunit.</text>
</comment>
<dbReference type="SUPFAM" id="SSF54292">
    <property type="entry name" value="2Fe-2S ferredoxin-like"/>
    <property type="match status" value="1"/>
</dbReference>
<protein>
    <recommendedName>
        <fullName evidence="13">NADH-quinone oxidoreductase</fullName>
        <ecNumber evidence="13">7.1.1.-</ecNumber>
    </recommendedName>
</protein>
<dbReference type="PROSITE" id="PS51085">
    <property type="entry name" value="2FE2S_FER_2"/>
    <property type="match status" value="1"/>
</dbReference>
<dbReference type="SMART" id="SM00929">
    <property type="entry name" value="NADH-G_4Fe-4S_3"/>
    <property type="match status" value="1"/>
</dbReference>
<dbReference type="InterPro" id="IPR006657">
    <property type="entry name" value="MoPterin_dinucl-bd_dom"/>
</dbReference>
<evidence type="ECO:0000313" key="17">
    <source>
        <dbReference type="EMBL" id="SIT66222.1"/>
    </source>
</evidence>
<dbReference type="GO" id="GO:0043546">
    <property type="term" value="F:molybdopterin cofactor binding"/>
    <property type="evidence" value="ECO:0007669"/>
    <property type="project" value="InterPro"/>
</dbReference>
<dbReference type="PANTHER" id="PTHR43105">
    <property type="entry name" value="RESPIRATORY NITRATE REDUCTASE"/>
    <property type="match status" value="1"/>
</dbReference>
<dbReference type="SUPFAM" id="SSF53706">
    <property type="entry name" value="Formate dehydrogenase/DMSO reductase, domains 1-3"/>
    <property type="match status" value="1"/>
</dbReference>
<accession>A0A1R3VNW0</accession>
<comment type="subunit">
    <text evidence="11">Composed of 13 different subunits. Subunits NuoCD, E, F, and G constitute the peripheral sector of the complex.</text>
</comment>
<evidence type="ECO:0000259" key="15">
    <source>
        <dbReference type="PROSITE" id="PS51669"/>
    </source>
</evidence>
<dbReference type="GO" id="GO:0016020">
    <property type="term" value="C:membrane"/>
    <property type="evidence" value="ECO:0007669"/>
    <property type="project" value="InterPro"/>
</dbReference>
<dbReference type="InterPro" id="IPR050123">
    <property type="entry name" value="Prok_molybdopt-oxidoreductase"/>
</dbReference>
<dbReference type="GO" id="GO:0051539">
    <property type="term" value="F:4 iron, 4 sulfur cluster binding"/>
    <property type="evidence" value="ECO:0007669"/>
    <property type="project" value="UniProtKB-KW"/>
</dbReference>